<evidence type="ECO:0000256" key="5">
    <source>
        <dbReference type="ARBA" id="ARBA00022827"/>
    </source>
</evidence>
<dbReference type="Proteomes" id="UP000218080">
    <property type="component" value="Unassembled WGS sequence"/>
</dbReference>
<evidence type="ECO:0000256" key="3">
    <source>
        <dbReference type="ARBA" id="ARBA00022630"/>
    </source>
</evidence>
<keyword evidence="5" id="KW-0274">FAD</keyword>
<comment type="cofactor">
    <cofactor evidence="1">
        <name>FAD</name>
        <dbReference type="ChEBI" id="CHEBI:57692"/>
    </cofactor>
</comment>
<organism evidence="8">
    <name type="scientific">Wolbachia pipientis</name>
    <dbReference type="NCBI Taxonomy" id="955"/>
    <lineage>
        <taxon>Bacteria</taxon>
        <taxon>Pseudomonadati</taxon>
        <taxon>Pseudomonadota</taxon>
        <taxon>Alphaproteobacteria</taxon>
        <taxon>Rickettsiales</taxon>
        <taxon>Anaplasmataceae</taxon>
        <taxon>Wolbachieae</taxon>
        <taxon>Wolbachia</taxon>
    </lineage>
</organism>
<keyword evidence="4" id="KW-0819">tRNA processing</keyword>
<comment type="caution">
    <text evidence="8">The sequence shown here is derived from an EMBL/GenBank/DDBJ whole genome shotgun (WGS) entry which is preliminary data.</text>
</comment>
<protein>
    <submittedName>
        <fullName evidence="8">tRNA uridine-5-carboxymethylaminomethyl(34) synthesis enzyme MnmG</fullName>
    </submittedName>
</protein>
<feature type="non-terminal residue" evidence="8">
    <location>
        <position position="1"/>
    </location>
</feature>
<dbReference type="GO" id="GO:0002098">
    <property type="term" value="P:tRNA wobble uridine modification"/>
    <property type="evidence" value="ECO:0007669"/>
    <property type="project" value="UniProtKB-ARBA"/>
</dbReference>
<dbReference type="GO" id="GO:0050660">
    <property type="term" value="F:flavin adenine dinucleotide binding"/>
    <property type="evidence" value="ECO:0007669"/>
    <property type="project" value="InterPro"/>
</dbReference>
<gene>
    <name evidence="8" type="ORF">COM42_001840</name>
</gene>
<dbReference type="InterPro" id="IPR044920">
    <property type="entry name" value="MnmG_C_subdom_sf"/>
</dbReference>
<dbReference type="PANTHER" id="PTHR11806:SF0">
    <property type="entry name" value="PROTEIN MTO1 HOMOLOG, MITOCHONDRIAL"/>
    <property type="match status" value="1"/>
</dbReference>
<dbReference type="AlphaFoldDB" id="A0A6C1U2U5"/>
<evidence type="ECO:0000256" key="2">
    <source>
        <dbReference type="ARBA" id="ARBA00007653"/>
    </source>
</evidence>
<evidence type="ECO:0000256" key="6">
    <source>
        <dbReference type="ARBA" id="ARBA00025948"/>
    </source>
</evidence>
<dbReference type="InterPro" id="IPR047001">
    <property type="entry name" value="MnmG_C_subdom"/>
</dbReference>
<dbReference type="InterPro" id="IPR026904">
    <property type="entry name" value="MnmG_C"/>
</dbReference>
<dbReference type="PANTHER" id="PTHR11806">
    <property type="entry name" value="GLUCOSE INHIBITED DIVISION PROTEIN A"/>
    <property type="match status" value="1"/>
</dbReference>
<reference evidence="8" key="1">
    <citation type="submission" date="2019-07" db="EMBL/GenBank/DDBJ databases">
        <title>Genome assemblies of Wolbachia strains wAlbA and wAlbB in wild caught Aedes albopictus specimens.</title>
        <authorList>
            <person name="Kulkarni A."/>
            <person name="Yu W."/>
            <person name="Xue R.-D."/>
            <person name="Ma Y."/>
            <person name="Xu J."/>
        </authorList>
    </citation>
    <scope>NUCLEOTIDE SEQUENCE</scope>
    <source>
        <strain evidence="8">HN2016</strain>
    </source>
</reference>
<dbReference type="Gene3D" id="1.10.150.570">
    <property type="entry name" value="GidA associated domain, C-terminal subdomain"/>
    <property type="match status" value="1"/>
</dbReference>
<feature type="domain" description="tRNA uridine 5-carboxymethylaminomethyl modification enzyme C-terminal subdomain" evidence="7">
    <location>
        <begin position="31"/>
        <end position="102"/>
    </location>
</feature>
<evidence type="ECO:0000256" key="4">
    <source>
        <dbReference type="ARBA" id="ARBA00022694"/>
    </source>
</evidence>
<sequence length="111" mass="12722">TRWNDKMECQNDTTMCSITKNEICEAVEIEAKYKPYLIRQEADMKFLREEVKTQIPIDFNYSQVKGLSSEVIEKLQTIKPATIGIAKQIQGITPAAIVSILVYLRNRKIAN</sequence>
<evidence type="ECO:0000256" key="1">
    <source>
        <dbReference type="ARBA" id="ARBA00001974"/>
    </source>
</evidence>
<accession>A0A6C1U2U5</accession>
<dbReference type="InterPro" id="IPR002218">
    <property type="entry name" value="MnmG-rel"/>
</dbReference>
<comment type="subunit">
    <text evidence="6">Homodimer. Heterotetramer of two MnmE and two MnmG subunits.</text>
</comment>
<comment type="similarity">
    <text evidence="2">Belongs to the MnmG family.</text>
</comment>
<dbReference type="EMBL" id="NWVJ02000093">
    <property type="protein sequence ID" value="TVS97837.1"/>
    <property type="molecule type" value="Genomic_DNA"/>
</dbReference>
<proteinExistence type="inferred from homology"/>
<keyword evidence="3" id="KW-0285">Flavoprotein</keyword>
<dbReference type="Pfam" id="PF13932">
    <property type="entry name" value="SAM_GIDA_C"/>
    <property type="match status" value="1"/>
</dbReference>
<dbReference type="GO" id="GO:0030488">
    <property type="term" value="P:tRNA methylation"/>
    <property type="evidence" value="ECO:0007669"/>
    <property type="project" value="TreeGrafter"/>
</dbReference>
<name>A0A6C1U2U5_WOLPI</name>
<evidence type="ECO:0000313" key="8">
    <source>
        <dbReference type="EMBL" id="TVS97837.1"/>
    </source>
</evidence>
<dbReference type="FunFam" id="1.10.150.570:FF:000001">
    <property type="entry name" value="tRNA uridine 5-carboxymethylaminomethyl modification enzyme MnmG"/>
    <property type="match status" value="1"/>
</dbReference>
<evidence type="ECO:0000259" key="7">
    <source>
        <dbReference type="SMART" id="SM01228"/>
    </source>
</evidence>
<dbReference type="SMART" id="SM01228">
    <property type="entry name" value="GIDA_assoc_3"/>
    <property type="match status" value="1"/>
</dbReference>